<evidence type="ECO:0000256" key="1">
    <source>
        <dbReference type="SAM" id="MobiDB-lite"/>
    </source>
</evidence>
<proteinExistence type="predicted"/>
<organism evidence="2 3">
    <name type="scientific">Paraburkholderia edwinii</name>
    <dbReference type="NCBI Taxonomy" id="2861782"/>
    <lineage>
        <taxon>Bacteria</taxon>
        <taxon>Pseudomonadati</taxon>
        <taxon>Pseudomonadota</taxon>
        <taxon>Betaproteobacteria</taxon>
        <taxon>Burkholderiales</taxon>
        <taxon>Burkholderiaceae</taxon>
        <taxon>Paraburkholderia</taxon>
    </lineage>
</organism>
<dbReference type="Proteomes" id="UP000826462">
    <property type="component" value="Chromosome 1"/>
</dbReference>
<feature type="compositionally biased region" description="Basic and acidic residues" evidence="1">
    <location>
        <begin position="35"/>
        <end position="58"/>
    </location>
</feature>
<sequence length="69" mass="6781">MNTGSGGLAACSTRGARAAQQRRADTDKAGGAGISDDKARADVSDDKAGDDHADDVHAGGDAGANDLKP</sequence>
<evidence type="ECO:0000313" key="2">
    <source>
        <dbReference type="EMBL" id="QYD70041.1"/>
    </source>
</evidence>
<dbReference type="RefSeq" id="WP_219799369.1">
    <property type="nucleotide sequence ID" value="NZ_CP080095.1"/>
</dbReference>
<keyword evidence="3" id="KW-1185">Reference proteome</keyword>
<reference evidence="2 3" key="1">
    <citation type="submission" date="2021-07" db="EMBL/GenBank/DDBJ databases">
        <title>Paraburkholderia edwinii protects Aspergillus sp. from phenazines by acting as a toxin sponge.</title>
        <authorList>
            <person name="Dahlstrom K.M."/>
            <person name="Newman D.K."/>
        </authorList>
    </citation>
    <scope>NUCLEOTIDE SEQUENCE [LARGE SCALE GENOMIC DNA]</scope>
    <source>
        <strain evidence="2 3">Pe01</strain>
    </source>
</reference>
<name>A0ABX8UM17_9BURK</name>
<dbReference type="EMBL" id="CP080095">
    <property type="protein sequence ID" value="QYD70041.1"/>
    <property type="molecule type" value="Genomic_DNA"/>
</dbReference>
<evidence type="ECO:0000313" key="3">
    <source>
        <dbReference type="Proteomes" id="UP000826462"/>
    </source>
</evidence>
<feature type="region of interest" description="Disordered" evidence="1">
    <location>
        <begin position="1"/>
        <end position="69"/>
    </location>
</feature>
<gene>
    <name evidence="2" type="ORF">KZJ38_06905</name>
</gene>
<accession>A0ABX8UM17</accession>
<protein>
    <submittedName>
        <fullName evidence="2">Uncharacterized protein</fullName>
    </submittedName>
</protein>